<dbReference type="PANTHER" id="PTHR11439">
    <property type="entry name" value="GAG-POL-RELATED RETROTRANSPOSON"/>
    <property type="match status" value="1"/>
</dbReference>
<dbReference type="InterPro" id="IPR043502">
    <property type="entry name" value="DNA/RNA_pol_sf"/>
</dbReference>
<dbReference type="CDD" id="cd09272">
    <property type="entry name" value="RNase_HI_RT_Ty1"/>
    <property type="match status" value="1"/>
</dbReference>
<dbReference type="EMBL" id="KC676791">
    <property type="protein sequence ID" value="AGM34084.1"/>
    <property type="molecule type" value="Genomic_DNA"/>
</dbReference>
<dbReference type="InterPro" id="IPR013103">
    <property type="entry name" value="RVT_2"/>
</dbReference>
<evidence type="ECO:0000259" key="1">
    <source>
        <dbReference type="Pfam" id="PF07727"/>
    </source>
</evidence>
<dbReference type="PANTHER" id="PTHR11439:SF517">
    <property type="entry name" value="CYSTEINE-RICH RLK (RECEPTOR-LIKE PROTEIN KINASE) 8"/>
    <property type="match status" value="1"/>
</dbReference>
<evidence type="ECO:0000313" key="2">
    <source>
        <dbReference type="EMBL" id="AGM34084.1"/>
    </source>
</evidence>
<dbReference type="SUPFAM" id="SSF56672">
    <property type="entry name" value="DNA/RNA polymerases"/>
    <property type="match status" value="1"/>
</dbReference>
<organism evidence="2">
    <name type="scientific">Lactuca sativa</name>
    <name type="common">Garden lettuce</name>
    <dbReference type="NCBI Taxonomy" id="4236"/>
    <lineage>
        <taxon>Eukaryota</taxon>
        <taxon>Viridiplantae</taxon>
        <taxon>Streptophyta</taxon>
        <taxon>Embryophyta</taxon>
        <taxon>Tracheophyta</taxon>
        <taxon>Spermatophyta</taxon>
        <taxon>Magnoliopsida</taxon>
        <taxon>eudicotyledons</taxon>
        <taxon>Gunneridae</taxon>
        <taxon>Pentapetalae</taxon>
        <taxon>asterids</taxon>
        <taxon>campanulids</taxon>
        <taxon>Asterales</taxon>
        <taxon>Asteraceae</taxon>
        <taxon>Cichorioideae</taxon>
        <taxon>Cichorieae</taxon>
        <taxon>Lactucinae</taxon>
        <taxon>Lactuca</taxon>
    </lineage>
</organism>
<dbReference type="AlphaFoldDB" id="R4UYQ6"/>
<accession>R4UYQ6</accession>
<name>R4UYQ6_LACSA</name>
<dbReference type="Pfam" id="PF07727">
    <property type="entry name" value="RVT_2"/>
    <property type="match status" value="1"/>
</dbReference>
<reference evidence="2" key="1">
    <citation type="submission" date="2013-02" db="EMBL/GenBank/DDBJ databases">
        <authorList>
            <person name="Dahal P."/>
        </authorList>
    </citation>
    <scope>NUCLEOTIDE SEQUENCE</scope>
</reference>
<sequence>MSKFKQGSVDPTLFRKKEGNHLMIVQIYVDDIIFGSTNPSLTAEFRKLMETKFEMSSMGPINFFLGLNIRQGPEGICINQEAYTKTLLAKFGMMGDSKVKVPMAFGTKLTPSLEKPAVDITLYRQMIGSLMYLTSSKPDIMFSVCYRARFQANPREPHMLAVKNILRHLKRTTSLGLWYPTNSGFFVQAYLDADLGGCGLDRKSTTGGCQFLDGKLVSWQSKKQTCVSLSTAEAEYIAAASCTSQVIWIQSQLRDYGLNMKKIPLYCDSESAIRICHNPVQHSKTKHIALRYHFIKDHIEDGNVEIHFVRTTDQLADIFTKALPEASFNKILQGLGMMESESVPKTTSQN</sequence>
<proteinExistence type="predicted"/>
<feature type="domain" description="Reverse transcriptase Ty1/copia-type" evidence="1">
    <location>
        <begin position="3"/>
        <end position="103"/>
    </location>
</feature>
<protein>
    <submittedName>
        <fullName evidence="2">Cysteine-rich RLK</fullName>
    </submittedName>
</protein>
<reference evidence="2" key="2">
    <citation type="submission" date="2013-05" db="EMBL/GenBank/DDBJ databases">
        <title>NCED4 Expression Is Essential for Thermoinhibition of Lettuce Seed Germination but Not for Seed Development or Stress Tolerance.</title>
        <authorList>
            <person name="Lavelle D."/>
            <person name="Michelmore R."/>
            <person name="Bradford K."/>
        </authorList>
    </citation>
    <scope>NUCLEOTIDE SEQUENCE</scope>
</reference>